<evidence type="ECO:0000313" key="15">
    <source>
        <dbReference type="Proteomes" id="UP001521137"/>
    </source>
</evidence>
<gene>
    <name evidence="14" type="primary">pip</name>
    <name evidence="14" type="ORF">L0668_15515</name>
</gene>
<keyword evidence="6 11" id="KW-0031">Aminopeptidase</keyword>
<evidence type="ECO:0000256" key="10">
    <source>
        <dbReference type="ARBA" id="ARBA00029605"/>
    </source>
</evidence>
<evidence type="ECO:0000256" key="2">
    <source>
        <dbReference type="ARBA" id="ARBA00004496"/>
    </source>
</evidence>
<name>A0ABS9D9C5_9ALTE</name>
<evidence type="ECO:0000256" key="1">
    <source>
        <dbReference type="ARBA" id="ARBA00001585"/>
    </source>
</evidence>
<comment type="subcellular location">
    <subcellularLocation>
        <location evidence="2 11">Cytoplasm</location>
    </subcellularLocation>
</comment>
<reference evidence="14 15" key="1">
    <citation type="submission" date="2022-01" db="EMBL/GenBank/DDBJ databases">
        <title>Paraglaciecola sp. G1-23.</title>
        <authorList>
            <person name="Jin M.S."/>
            <person name="Han D.M."/>
            <person name="Kim H.M."/>
            <person name="Jeon C.O."/>
        </authorList>
    </citation>
    <scope>NUCLEOTIDE SEQUENCE [LARGE SCALE GENOMIC DNA]</scope>
    <source>
        <strain evidence="14 15">G1-23</strain>
    </source>
</reference>
<keyword evidence="15" id="KW-1185">Reference proteome</keyword>
<dbReference type="InterPro" id="IPR029058">
    <property type="entry name" value="AB_hydrolase_fold"/>
</dbReference>
<dbReference type="PANTHER" id="PTHR43722:SF1">
    <property type="entry name" value="PROLINE IMINOPEPTIDASE"/>
    <property type="match status" value="1"/>
</dbReference>
<organism evidence="14 15">
    <name type="scientific">Paraglaciecola algarum</name>
    <dbReference type="NCBI Taxonomy" id="3050085"/>
    <lineage>
        <taxon>Bacteria</taxon>
        <taxon>Pseudomonadati</taxon>
        <taxon>Pseudomonadota</taxon>
        <taxon>Gammaproteobacteria</taxon>
        <taxon>Alteromonadales</taxon>
        <taxon>Alteromonadaceae</taxon>
        <taxon>Paraglaciecola</taxon>
    </lineage>
</organism>
<dbReference type="EC" id="3.4.11.5" evidence="4 11"/>
<dbReference type="Gene3D" id="3.40.50.1820">
    <property type="entry name" value="alpha/beta hydrolase"/>
    <property type="match status" value="1"/>
</dbReference>
<evidence type="ECO:0000256" key="11">
    <source>
        <dbReference type="PIRNR" id="PIRNR006431"/>
    </source>
</evidence>
<dbReference type="Pfam" id="PF00561">
    <property type="entry name" value="Abhydrolase_1"/>
    <property type="match status" value="1"/>
</dbReference>
<keyword evidence="7 11" id="KW-0963">Cytoplasm</keyword>
<dbReference type="NCBIfam" id="TIGR01249">
    <property type="entry name" value="pro_imino_pep_1"/>
    <property type="match status" value="1"/>
</dbReference>
<feature type="domain" description="AB hydrolase-1" evidence="13">
    <location>
        <begin position="36"/>
        <end position="299"/>
    </location>
</feature>
<dbReference type="SUPFAM" id="SSF53474">
    <property type="entry name" value="alpha/beta-Hydrolases"/>
    <property type="match status" value="1"/>
</dbReference>
<evidence type="ECO:0000256" key="5">
    <source>
        <dbReference type="ARBA" id="ARBA00021843"/>
    </source>
</evidence>
<comment type="similarity">
    <text evidence="3 11 12">Belongs to the peptidase S33 family.</text>
</comment>
<comment type="catalytic activity">
    <reaction evidence="1 11 12">
        <text>Release of N-terminal proline from a peptide.</text>
        <dbReference type="EC" id="3.4.11.5"/>
    </reaction>
</comment>
<sequence length="323" mass="36329">MSQLFPNIKPFRQETLEVSGGHTLYIEQSGTPGGIPVAYLHGGPGGCIGENYRRFFDPEKYWIIGFDQRGCGKSTPFGLLENNHSQALVADVLTIQDYLKIDKWLLFGGSWGSTLALLVAIEQPARVIGLILRGIFLAREQDYAWYLAKNGGAAQLFPEYYQAFLAPIQKLLADFSIVDAYYHIFTNGNEVQKMAAIKAWYLWEARISWLHCQVDEDKLLPDDIHKAISLALLECHFIKHKCFIAENAILQKLDKIKHLPATIIHGRYDTVCKIEAAYSLAENWQNSQLHIIPEAGHSAGEKAVTQALCSATQDMAKYLKEQE</sequence>
<evidence type="ECO:0000256" key="3">
    <source>
        <dbReference type="ARBA" id="ARBA00010088"/>
    </source>
</evidence>
<keyword evidence="9 11" id="KW-0378">Hydrolase</keyword>
<dbReference type="PRINTS" id="PR00793">
    <property type="entry name" value="PROAMNOPTASE"/>
</dbReference>
<evidence type="ECO:0000259" key="13">
    <source>
        <dbReference type="Pfam" id="PF00561"/>
    </source>
</evidence>
<dbReference type="Proteomes" id="UP001521137">
    <property type="component" value="Unassembled WGS sequence"/>
</dbReference>
<dbReference type="PIRSF" id="PIRSF006431">
    <property type="entry name" value="Pept_S33"/>
    <property type="match status" value="1"/>
</dbReference>
<proteinExistence type="inferred from homology"/>
<evidence type="ECO:0000256" key="7">
    <source>
        <dbReference type="ARBA" id="ARBA00022490"/>
    </source>
</evidence>
<accession>A0ABS9D9C5</accession>
<dbReference type="RefSeq" id="WP_235313625.1">
    <property type="nucleotide sequence ID" value="NZ_JAKGAS010000008.1"/>
</dbReference>
<evidence type="ECO:0000256" key="6">
    <source>
        <dbReference type="ARBA" id="ARBA00022438"/>
    </source>
</evidence>
<protein>
    <recommendedName>
        <fullName evidence="5 11">Proline iminopeptidase</fullName>
        <shortName evidence="11">PIP</shortName>
        <ecNumber evidence="4 11">3.4.11.5</ecNumber>
    </recommendedName>
    <alternativeName>
        <fullName evidence="10 11">Prolyl aminopeptidase</fullName>
    </alternativeName>
</protein>
<keyword evidence="8 11" id="KW-0645">Protease</keyword>
<dbReference type="InterPro" id="IPR002410">
    <property type="entry name" value="Peptidase_S33"/>
</dbReference>
<evidence type="ECO:0000256" key="4">
    <source>
        <dbReference type="ARBA" id="ARBA00012568"/>
    </source>
</evidence>
<evidence type="ECO:0000256" key="12">
    <source>
        <dbReference type="RuleBase" id="RU003421"/>
    </source>
</evidence>
<dbReference type="PANTHER" id="PTHR43722">
    <property type="entry name" value="PROLINE IMINOPEPTIDASE"/>
    <property type="match status" value="1"/>
</dbReference>
<dbReference type="GO" id="GO:0004177">
    <property type="term" value="F:aminopeptidase activity"/>
    <property type="evidence" value="ECO:0007669"/>
    <property type="project" value="UniProtKB-KW"/>
</dbReference>
<evidence type="ECO:0000256" key="9">
    <source>
        <dbReference type="ARBA" id="ARBA00022801"/>
    </source>
</evidence>
<evidence type="ECO:0000256" key="8">
    <source>
        <dbReference type="ARBA" id="ARBA00022670"/>
    </source>
</evidence>
<dbReference type="InterPro" id="IPR005944">
    <property type="entry name" value="Pro_iminopeptidase"/>
</dbReference>
<dbReference type="InterPro" id="IPR000073">
    <property type="entry name" value="AB_hydrolase_1"/>
</dbReference>
<evidence type="ECO:0000313" key="14">
    <source>
        <dbReference type="EMBL" id="MCF2949528.1"/>
    </source>
</evidence>
<dbReference type="EMBL" id="JAKGAS010000008">
    <property type="protein sequence ID" value="MCF2949528.1"/>
    <property type="molecule type" value="Genomic_DNA"/>
</dbReference>
<comment type="caution">
    <text evidence="14">The sequence shown here is derived from an EMBL/GenBank/DDBJ whole genome shotgun (WGS) entry which is preliminary data.</text>
</comment>